<gene>
    <name evidence="2" type="ORF">R3P94_21925</name>
</gene>
<dbReference type="RefSeq" id="WP_317505641.1">
    <property type="nucleotide sequence ID" value="NZ_JAWLKI010000038.1"/>
</dbReference>
<feature type="compositionally biased region" description="Basic and acidic residues" evidence="1">
    <location>
        <begin position="205"/>
        <end position="224"/>
    </location>
</feature>
<evidence type="ECO:0000313" key="2">
    <source>
        <dbReference type="EMBL" id="MDV6309930.1"/>
    </source>
</evidence>
<evidence type="ECO:0000313" key="3">
    <source>
        <dbReference type="Proteomes" id="UP001185779"/>
    </source>
</evidence>
<accession>A0ABU4DJL7</accession>
<name>A0ABU4DJL7_9ACTN</name>
<keyword evidence="3" id="KW-1185">Reference proteome</keyword>
<proteinExistence type="predicted"/>
<organism evidence="2 3">
    <name type="scientific">Gordonia amicalis</name>
    <dbReference type="NCBI Taxonomy" id="89053"/>
    <lineage>
        <taxon>Bacteria</taxon>
        <taxon>Bacillati</taxon>
        <taxon>Actinomycetota</taxon>
        <taxon>Actinomycetes</taxon>
        <taxon>Mycobacteriales</taxon>
        <taxon>Gordoniaceae</taxon>
        <taxon>Gordonia</taxon>
    </lineage>
</organism>
<comment type="caution">
    <text evidence="2">The sequence shown here is derived from an EMBL/GenBank/DDBJ whole genome shotgun (WGS) entry which is preliminary data.</text>
</comment>
<dbReference type="EMBL" id="JAWLKI010000038">
    <property type="protein sequence ID" value="MDV6309930.1"/>
    <property type="molecule type" value="Genomic_DNA"/>
</dbReference>
<sequence length="224" mass="24172">MSITARISWFPAADIDTVDGYGSGFGRHMVTVTTQHTAPDGRVVTGRSYTQTADILLTATPEASNTTPSPGRGCLYPEDESAPTGCFPTPAGAWPVPLQRGIERQPAHEPVYPAPKGPPVTNSYDTDAACRTARRQIRVGILAQEGHTAQHIATTLGVTRNTIYADLKAMGMASTRARTAVCGTTGGYHAHRRRKEPACQPCRDAANRYDRQRRAQRAEETANP</sequence>
<reference evidence="2 3" key="1">
    <citation type="submission" date="2023-10" db="EMBL/GenBank/DDBJ databases">
        <title>Development of a sustainable strategy for remediation of hydrocarbon-contaminated territories based on the waste exchange concept.</title>
        <authorList>
            <person name="Krivoruchko A."/>
        </authorList>
    </citation>
    <scope>NUCLEOTIDE SEQUENCE [LARGE SCALE GENOMIC DNA]</scope>
    <source>
        <strain evidence="2 3">IEGM 1266</strain>
    </source>
</reference>
<evidence type="ECO:0000256" key="1">
    <source>
        <dbReference type="SAM" id="MobiDB-lite"/>
    </source>
</evidence>
<evidence type="ECO:0008006" key="4">
    <source>
        <dbReference type="Google" id="ProtNLM"/>
    </source>
</evidence>
<dbReference type="Proteomes" id="UP001185779">
    <property type="component" value="Unassembled WGS sequence"/>
</dbReference>
<protein>
    <recommendedName>
        <fullName evidence="4">Helix-turn-helix type 11 domain-containing protein</fullName>
    </recommendedName>
</protein>
<feature type="region of interest" description="Disordered" evidence="1">
    <location>
        <begin position="192"/>
        <end position="224"/>
    </location>
</feature>